<feature type="transmembrane region" description="Helical" evidence="1">
    <location>
        <begin position="46"/>
        <end position="73"/>
    </location>
</feature>
<organism evidence="2 3">
    <name type="scientific">Pseudonocardia asaccharolytica DSM 44247 = NBRC 16224</name>
    <dbReference type="NCBI Taxonomy" id="1123024"/>
    <lineage>
        <taxon>Bacteria</taxon>
        <taxon>Bacillati</taxon>
        <taxon>Actinomycetota</taxon>
        <taxon>Actinomycetes</taxon>
        <taxon>Pseudonocardiales</taxon>
        <taxon>Pseudonocardiaceae</taxon>
        <taxon>Pseudonocardia</taxon>
    </lineage>
</organism>
<proteinExistence type="predicted"/>
<dbReference type="RefSeq" id="WP_037057674.1">
    <property type="nucleotide sequence ID" value="NZ_AUII01000022.1"/>
</dbReference>
<reference evidence="2 3" key="1">
    <citation type="submission" date="2019-07" db="EMBL/GenBank/DDBJ databases">
        <title>Whole genome shotgun sequence of Pseudonocardia asaccharolytica NBRC 16224.</title>
        <authorList>
            <person name="Hosoyama A."/>
            <person name="Uohara A."/>
            <person name="Ohji S."/>
            <person name="Ichikawa N."/>
        </authorList>
    </citation>
    <scope>NUCLEOTIDE SEQUENCE [LARGE SCALE GENOMIC DNA]</scope>
    <source>
        <strain evidence="2 3">NBRC 16224</strain>
    </source>
</reference>
<evidence type="ECO:0008006" key="4">
    <source>
        <dbReference type="Google" id="ProtNLM"/>
    </source>
</evidence>
<keyword evidence="1" id="KW-1133">Transmembrane helix</keyword>
<accession>A0A511D3J6</accession>
<evidence type="ECO:0000313" key="2">
    <source>
        <dbReference type="EMBL" id="GEL19083.1"/>
    </source>
</evidence>
<dbReference type="Pfam" id="PF03334">
    <property type="entry name" value="PhaG_MnhG_YufB"/>
    <property type="match status" value="1"/>
</dbReference>
<name>A0A511D3J6_9PSEU</name>
<comment type="caution">
    <text evidence="2">The sequence shown here is derived from an EMBL/GenBank/DDBJ whole genome shotgun (WGS) entry which is preliminary data.</text>
</comment>
<protein>
    <recommendedName>
        <fullName evidence="4">Monovalent cation/H+ antiporter subunit G</fullName>
    </recommendedName>
</protein>
<dbReference type="GO" id="GO:0098662">
    <property type="term" value="P:inorganic cation transmembrane transport"/>
    <property type="evidence" value="ECO:0007669"/>
    <property type="project" value="InterPro"/>
</dbReference>
<dbReference type="GO" id="GO:0015297">
    <property type="term" value="F:antiporter activity"/>
    <property type="evidence" value="ECO:0007669"/>
    <property type="project" value="InterPro"/>
</dbReference>
<feature type="transmembrane region" description="Helical" evidence="1">
    <location>
        <begin position="7"/>
        <end position="26"/>
    </location>
</feature>
<dbReference type="Proteomes" id="UP000321328">
    <property type="component" value="Unassembled WGS sequence"/>
</dbReference>
<dbReference type="EMBL" id="BJVI01000031">
    <property type="protein sequence ID" value="GEL19083.1"/>
    <property type="molecule type" value="Genomic_DNA"/>
</dbReference>
<dbReference type="OrthoDB" id="3700460at2"/>
<keyword evidence="1" id="KW-0812">Transmembrane</keyword>
<sequence length="99" mass="9972">MTVVENVLLAAGVLVTVASAVGALAMRSAYNRMHFLSPVSSLGGPLIGAAIAVANGWSLTTALVGFTVFLLALSGPVLEAATGRLAAQREGLIPPESPE</sequence>
<dbReference type="InterPro" id="IPR005133">
    <property type="entry name" value="PhaG_MnhG_YufB"/>
</dbReference>
<evidence type="ECO:0000313" key="3">
    <source>
        <dbReference type="Proteomes" id="UP000321328"/>
    </source>
</evidence>
<keyword evidence="1" id="KW-0472">Membrane</keyword>
<gene>
    <name evidence="2" type="ORF">PA7_29200</name>
</gene>
<dbReference type="STRING" id="1123024.GCA_000423625_03800"/>
<keyword evidence="3" id="KW-1185">Reference proteome</keyword>
<evidence type="ECO:0000256" key="1">
    <source>
        <dbReference type="SAM" id="Phobius"/>
    </source>
</evidence>
<dbReference type="AlphaFoldDB" id="A0A511D3J6"/>